<protein>
    <submittedName>
        <fullName evidence="1">Uncharacterized protein</fullName>
    </submittedName>
</protein>
<accession>A0AAW0B3X5</accession>
<name>A0AAW0B3X5_9AGAR</name>
<dbReference type="Proteomes" id="UP001383192">
    <property type="component" value="Unassembled WGS sequence"/>
</dbReference>
<proteinExistence type="predicted"/>
<reference evidence="1 2" key="1">
    <citation type="submission" date="2024-01" db="EMBL/GenBank/DDBJ databases">
        <title>A draft genome for a cacao thread blight-causing isolate of Paramarasmius palmivorus.</title>
        <authorList>
            <person name="Baruah I.K."/>
            <person name="Bukari Y."/>
            <person name="Amoako-Attah I."/>
            <person name="Meinhardt L.W."/>
            <person name="Bailey B.A."/>
            <person name="Cohen S.P."/>
        </authorList>
    </citation>
    <scope>NUCLEOTIDE SEQUENCE [LARGE SCALE GENOMIC DNA]</scope>
    <source>
        <strain evidence="1 2">GH-12</strain>
    </source>
</reference>
<keyword evidence="2" id="KW-1185">Reference proteome</keyword>
<dbReference type="EMBL" id="JAYKXP010000195">
    <property type="protein sequence ID" value="KAK7020129.1"/>
    <property type="molecule type" value="Genomic_DNA"/>
</dbReference>
<organism evidence="1 2">
    <name type="scientific">Paramarasmius palmivorus</name>
    <dbReference type="NCBI Taxonomy" id="297713"/>
    <lineage>
        <taxon>Eukaryota</taxon>
        <taxon>Fungi</taxon>
        <taxon>Dikarya</taxon>
        <taxon>Basidiomycota</taxon>
        <taxon>Agaricomycotina</taxon>
        <taxon>Agaricomycetes</taxon>
        <taxon>Agaricomycetidae</taxon>
        <taxon>Agaricales</taxon>
        <taxon>Marasmiineae</taxon>
        <taxon>Marasmiaceae</taxon>
        <taxon>Paramarasmius</taxon>
    </lineage>
</organism>
<sequence>MVGLSLVYTIRSFNTAIIPLIIFWKIALASACPIPVNLTLDILSCDTSATNLSSADIDTDVSSITPSSTDIATSTTKSLIPIGIPDVTLTAPDIIFTVPVSVPPISLPTDLSSVLNVSSIISSPPLPTTDTKQTL</sequence>
<comment type="caution">
    <text evidence="1">The sequence shown here is derived from an EMBL/GenBank/DDBJ whole genome shotgun (WGS) entry which is preliminary data.</text>
</comment>
<dbReference type="AlphaFoldDB" id="A0AAW0B3X5"/>
<gene>
    <name evidence="1" type="ORF">VNI00_017890</name>
</gene>
<evidence type="ECO:0000313" key="1">
    <source>
        <dbReference type="EMBL" id="KAK7020129.1"/>
    </source>
</evidence>
<evidence type="ECO:0000313" key="2">
    <source>
        <dbReference type="Proteomes" id="UP001383192"/>
    </source>
</evidence>